<dbReference type="STRING" id="128403.WA1_45655"/>
<dbReference type="SMART" id="SM00065">
    <property type="entry name" value="GAF"/>
    <property type="match status" value="2"/>
</dbReference>
<dbReference type="OrthoDB" id="9778628at2"/>
<dbReference type="AlphaFoldDB" id="A0A139WWY1"/>
<evidence type="ECO:0000256" key="3">
    <source>
        <dbReference type="ARBA" id="ARBA00022991"/>
    </source>
</evidence>
<evidence type="ECO:0000256" key="4">
    <source>
        <dbReference type="ARBA" id="ARBA00023170"/>
    </source>
</evidence>
<sequence>MTLSIEQDLQLRLDQENLLRRIINSIHQTLDLNDILRATVEEIRSLLRTDRVMLYKFHDDSSGQVIAESIDNNRLPSLLGLNFPADDIPLHARKMFMKARSRSVVNVDTRQIGQSPLRNLVTGEATSGDITYRPVDPCHVEYLTAMGVKSSLIMPIFHQEELWGLLASHHSEPRSVPESEIEAVQIVVDQLSVAIAQSHILTKAQARAQREAVLDRITTLLHSMPSLELQSALKETVEAFSGTGGRLCIRHQAFSLQNDTVKSLADCLNEENPSIELYTCGWQPVMPEVAKYQYMEQYSVWQERHKSRNSDVWAITDIYQTSELRNLQIAFQPTKIRSIIMIPLQYRQQLLGYLSVFRNEIDTETLWAGQFDPDQRQLYPRLSFEVWRESKKAQACEWTVEEIELAQAIGKQFTLFIQQHEIYQQVQAFNANLFQNLFG</sequence>
<dbReference type="Pfam" id="PF00360">
    <property type="entry name" value="PHY"/>
    <property type="match status" value="1"/>
</dbReference>
<keyword evidence="4" id="KW-0675">Receptor</keyword>
<dbReference type="GO" id="GO:0009881">
    <property type="term" value="F:photoreceptor activity"/>
    <property type="evidence" value="ECO:0007669"/>
    <property type="project" value="UniProtKB-KW"/>
</dbReference>
<dbReference type="Proteomes" id="UP000076925">
    <property type="component" value="Unassembled WGS sequence"/>
</dbReference>
<dbReference type="EMBL" id="ANNX02000047">
    <property type="protein sequence ID" value="KYC36945.1"/>
    <property type="molecule type" value="Genomic_DNA"/>
</dbReference>
<dbReference type="InterPro" id="IPR001294">
    <property type="entry name" value="Phytochrome"/>
</dbReference>
<evidence type="ECO:0000256" key="2">
    <source>
        <dbReference type="ARBA" id="ARBA00022606"/>
    </source>
</evidence>
<dbReference type="PROSITE" id="PS50046">
    <property type="entry name" value="PHYTOCHROME_2"/>
    <property type="match status" value="1"/>
</dbReference>
<keyword evidence="7" id="KW-1185">Reference proteome</keyword>
<dbReference type="GO" id="GO:0006355">
    <property type="term" value="P:regulation of DNA-templated transcription"/>
    <property type="evidence" value="ECO:0007669"/>
    <property type="project" value="InterPro"/>
</dbReference>
<accession>A0A139WWY1</accession>
<protein>
    <recommendedName>
        <fullName evidence="5">Phytochrome chromophore attachment site domain-containing protein</fullName>
    </recommendedName>
</protein>
<evidence type="ECO:0000313" key="6">
    <source>
        <dbReference type="EMBL" id="KYC36945.1"/>
    </source>
</evidence>
<dbReference type="InterPro" id="IPR003018">
    <property type="entry name" value="GAF"/>
</dbReference>
<dbReference type="InterPro" id="IPR016132">
    <property type="entry name" value="Phyto_chromo_attachment"/>
</dbReference>
<evidence type="ECO:0000256" key="1">
    <source>
        <dbReference type="ARBA" id="ARBA00022543"/>
    </source>
</evidence>
<gene>
    <name evidence="6" type="ORF">WA1_45655</name>
</gene>
<feature type="domain" description="Phytochrome chromophore attachment site" evidence="5">
    <location>
        <begin position="31"/>
        <end position="190"/>
    </location>
</feature>
<dbReference type="SUPFAM" id="SSF55781">
    <property type="entry name" value="GAF domain-like"/>
    <property type="match status" value="2"/>
</dbReference>
<evidence type="ECO:0000259" key="5">
    <source>
        <dbReference type="PROSITE" id="PS50046"/>
    </source>
</evidence>
<keyword evidence="3" id="KW-0157">Chromophore</keyword>
<dbReference type="Pfam" id="PF01590">
    <property type="entry name" value="GAF"/>
    <property type="match status" value="1"/>
</dbReference>
<dbReference type="InterPro" id="IPR029016">
    <property type="entry name" value="GAF-like_dom_sf"/>
</dbReference>
<organism evidence="6 7">
    <name type="scientific">Scytonema hofmannii PCC 7110</name>
    <dbReference type="NCBI Taxonomy" id="128403"/>
    <lineage>
        <taxon>Bacteria</taxon>
        <taxon>Bacillati</taxon>
        <taxon>Cyanobacteriota</taxon>
        <taxon>Cyanophyceae</taxon>
        <taxon>Nostocales</taxon>
        <taxon>Scytonemataceae</taxon>
        <taxon>Scytonema</taxon>
    </lineage>
</organism>
<comment type="caution">
    <text evidence="6">The sequence shown here is derived from an EMBL/GenBank/DDBJ whole genome shotgun (WGS) entry which is preliminary data.</text>
</comment>
<proteinExistence type="predicted"/>
<keyword evidence="2" id="KW-0716">Sensory transduction</keyword>
<name>A0A139WWY1_9CYAN</name>
<dbReference type="Gene3D" id="3.30.450.40">
    <property type="match status" value="2"/>
</dbReference>
<dbReference type="InterPro" id="IPR013515">
    <property type="entry name" value="Phytochrome_cen-reg"/>
</dbReference>
<dbReference type="RefSeq" id="WP_017744206.1">
    <property type="nucleotide sequence ID" value="NZ_KQ976354.1"/>
</dbReference>
<evidence type="ECO:0000313" key="7">
    <source>
        <dbReference type="Proteomes" id="UP000076925"/>
    </source>
</evidence>
<reference evidence="6 7" key="1">
    <citation type="journal article" date="2013" name="Genome Biol. Evol.">
        <title>Genomes of Stigonematalean cyanobacteria (subsection V) and the evolution of oxygenic photosynthesis from prokaryotes to plastids.</title>
        <authorList>
            <person name="Dagan T."/>
            <person name="Roettger M."/>
            <person name="Stucken K."/>
            <person name="Landan G."/>
            <person name="Koch R."/>
            <person name="Major P."/>
            <person name="Gould S.B."/>
            <person name="Goremykin V.V."/>
            <person name="Rippka R."/>
            <person name="Tandeau de Marsac N."/>
            <person name="Gugger M."/>
            <person name="Lockhart P.J."/>
            <person name="Allen J.F."/>
            <person name="Brune I."/>
            <person name="Maus I."/>
            <person name="Puhler A."/>
            <person name="Martin W.F."/>
        </authorList>
    </citation>
    <scope>NUCLEOTIDE SEQUENCE [LARGE SCALE GENOMIC DNA]</scope>
    <source>
        <strain evidence="6 7">PCC 7110</strain>
    </source>
</reference>
<dbReference type="GO" id="GO:0009584">
    <property type="term" value="P:detection of visible light"/>
    <property type="evidence" value="ECO:0007669"/>
    <property type="project" value="InterPro"/>
</dbReference>
<dbReference type="PRINTS" id="PR01033">
    <property type="entry name" value="PHYTOCHROME"/>
</dbReference>
<keyword evidence="1" id="KW-0600">Photoreceptor protein</keyword>